<dbReference type="Gene3D" id="1.20.1250.20">
    <property type="entry name" value="MFS general substrate transporter like domains"/>
    <property type="match status" value="1"/>
</dbReference>
<dbReference type="GeneID" id="28846864"/>
<evidence type="ECO:0000256" key="3">
    <source>
        <dbReference type="ARBA" id="ARBA00022989"/>
    </source>
</evidence>
<dbReference type="GO" id="GO:0005886">
    <property type="term" value="C:plasma membrane"/>
    <property type="evidence" value="ECO:0007669"/>
    <property type="project" value="TreeGrafter"/>
</dbReference>
<dbReference type="InterPro" id="IPR005829">
    <property type="entry name" value="Sugar_transporter_CS"/>
</dbReference>
<gene>
    <name evidence="7" type="ORF">VFPPC_03361</name>
</gene>
<feature type="transmembrane region" description="Helical" evidence="5">
    <location>
        <begin position="418"/>
        <end position="439"/>
    </location>
</feature>
<comment type="subcellular location">
    <subcellularLocation>
        <location evidence="1">Membrane</location>
        <topology evidence="1">Multi-pass membrane protein</topology>
    </subcellularLocation>
</comment>
<reference evidence="7 8" key="1">
    <citation type="journal article" date="2016" name="PLoS Pathog.">
        <title>Biosynthesis of antibiotic leucinostatins in bio-control fungus Purpureocillium lilacinum and their inhibition on phytophthora revealed by genome mining.</title>
        <authorList>
            <person name="Wang G."/>
            <person name="Liu Z."/>
            <person name="Lin R."/>
            <person name="Li E."/>
            <person name="Mao Z."/>
            <person name="Ling J."/>
            <person name="Yang Y."/>
            <person name="Yin W.B."/>
            <person name="Xie B."/>
        </authorList>
    </citation>
    <scope>NUCLEOTIDE SEQUENCE [LARGE SCALE GENOMIC DNA]</scope>
    <source>
        <strain evidence="7">170</strain>
    </source>
</reference>
<feature type="transmembrane region" description="Helical" evidence="5">
    <location>
        <begin position="116"/>
        <end position="137"/>
    </location>
</feature>
<evidence type="ECO:0000256" key="2">
    <source>
        <dbReference type="ARBA" id="ARBA00022692"/>
    </source>
</evidence>
<dbReference type="InterPro" id="IPR036259">
    <property type="entry name" value="MFS_trans_sf"/>
</dbReference>
<keyword evidence="2 5" id="KW-0812">Transmembrane</keyword>
<keyword evidence="3 5" id="KW-1133">Transmembrane helix</keyword>
<dbReference type="PANTHER" id="PTHR23502">
    <property type="entry name" value="MAJOR FACILITATOR SUPERFAMILY"/>
    <property type="match status" value="1"/>
</dbReference>
<dbReference type="KEGG" id="pchm:VFPPC_03361"/>
<dbReference type="GO" id="GO:0140115">
    <property type="term" value="P:export across plasma membrane"/>
    <property type="evidence" value="ECO:0007669"/>
    <property type="project" value="UniProtKB-ARBA"/>
</dbReference>
<feature type="transmembrane region" description="Helical" evidence="5">
    <location>
        <begin position="231"/>
        <end position="253"/>
    </location>
</feature>
<feature type="transmembrane region" description="Helical" evidence="5">
    <location>
        <begin position="144"/>
        <end position="162"/>
    </location>
</feature>
<dbReference type="CDD" id="cd17323">
    <property type="entry name" value="MFS_Tpo1_MDR_like"/>
    <property type="match status" value="1"/>
</dbReference>
<dbReference type="RefSeq" id="XP_018147518.1">
    <property type="nucleotide sequence ID" value="XM_018282870.1"/>
</dbReference>
<feature type="domain" description="Major facilitator superfamily (MFS) profile" evidence="6">
    <location>
        <begin position="78"/>
        <end position="511"/>
    </location>
</feature>
<feature type="transmembrane region" description="Helical" evidence="5">
    <location>
        <begin position="359"/>
        <end position="376"/>
    </location>
</feature>
<accession>A0A179G0Y6</accession>
<dbReference type="Proteomes" id="UP000078397">
    <property type="component" value="Unassembled WGS sequence"/>
</dbReference>
<evidence type="ECO:0000256" key="1">
    <source>
        <dbReference type="ARBA" id="ARBA00004141"/>
    </source>
</evidence>
<dbReference type="GO" id="GO:0022857">
    <property type="term" value="F:transmembrane transporter activity"/>
    <property type="evidence" value="ECO:0007669"/>
    <property type="project" value="InterPro"/>
</dbReference>
<keyword evidence="4 5" id="KW-0472">Membrane</keyword>
<dbReference type="InterPro" id="IPR020846">
    <property type="entry name" value="MFS_dom"/>
</dbReference>
<dbReference type="PROSITE" id="PS50850">
    <property type="entry name" value="MFS"/>
    <property type="match status" value="1"/>
</dbReference>
<dbReference type="Pfam" id="PF07690">
    <property type="entry name" value="MFS_1"/>
    <property type="match status" value="1"/>
</dbReference>
<dbReference type="SUPFAM" id="SSF103473">
    <property type="entry name" value="MFS general substrate transporter"/>
    <property type="match status" value="1"/>
</dbReference>
<dbReference type="PROSITE" id="PS00216">
    <property type="entry name" value="SUGAR_TRANSPORT_1"/>
    <property type="match status" value="1"/>
</dbReference>
<dbReference type="STRING" id="1380566.A0A179G0Y6"/>
<feature type="transmembrane region" description="Helical" evidence="5">
    <location>
        <begin position="174"/>
        <end position="192"/>
    </location>
</feature>
<evidence type="ECO:0000259" key="6">
    <source>
        <dbReference type="PROSITE" id="PS50850"/>
    </source>
</evidence>
<feature type="transmembrane region" description="Helical" evidence="5">
    <location>
        <begin position="451"/>
        <end position="471"/>
    </location>
</feature>
<evidence type="ECO:0000313" key="8">
    <source>
        <dbReference type="Proteomes" id="UP000078397"/>
    </source>
</evidence>
<comment type="caution">
    <text evidence="7">The sequence shown here is derived from an EMBL/GenBank/DDBJ whole genome shotgun (WGS) entry which is preliminary data.</text>
</comment>
<feature type="transmembrane region" description="Helical" evidence="5">
    <location>
        <begin position="76"/>
        <end position="96"/>
    </location>
</feature>
<dbReference type="PRINTS" id="PR01036">
    <property type="entry name" value="TCRTETB"/>
</dbReference>
<proteinExistence type="predicted"/>
<feature type="transmembrane region" description="Helical" evidence="5">
    <location>
        <begin position="204"/>
        <end position="225"/>
    </location>
</feature>
<evidence type="ECO:0000313" key="7">
    <source>
        <dbReference type="EMBL" id="OAQ70981.1"/>
    </source>
</evidence>
<dbReference type="InterPro" id="IPR011701">
    <property type="entry name" value="MFS"/>
</dbReference>
<dbReference type="GO" id="GO:0042908">
    <property type="term" value="P:xenobiotic transport"/>
    <property type="evidence" value="ECO:0007669"/>
    <property type="project" value="UniProtKB-ARBA"/>
</dbReference>
<feature type="transmembrane region" description="Helical" evidence="5">
    <location>
        <begin position="319"/>
        <end position="339"/>
    </location>
</feature>
<organism evidence="7 8">
    <name type="scientific">Pochonia chlamydosporia 170</name>
    <dbReference type="NCBI Taxonomy" id="1380566"/>
    <lineage>
        <taxon>Eukaryota</taxon>
        <taxon>Fungi</taxon>
        <taxon>Dikarya</taxon>
        <taxon>Ascomycota</taxon>
        <taxon>Pezizomycotina</taxon>
        <taxon>Sordariomycetes</taxon>
        <taxon>Hypocreomycetidae</taxon>
        <taxon>Hypocreales</taxon>
        <taxon>Clavicipitaceae</taxon>
        <taxon>Pochonia</taxon>
    </lineage>
</organism>
<evidence type="ECO:0000256" key="4">
    <source>
        <dbReference type="ARBA" id="ARBA00023136"/>
    </source>
</evidence>
<dbReference type="OrthoDB" id="6770063at2759"/>
<feature type="transmembrane region" description="Helical" evidence="5">
    <location>
        <begin position="392"/>
        <end position="412"/>
    </location>
</feature>
<dbReference type="EMBL" id="LSBJ02000002">
    <property type="protein sequence ID" value="OAQ70981.1"/>
    <property type="molecule type" value="Genomic_DNA"/>
</dbReference>
<keyword evidence="8" id="KW-1185">Reference proteome</keyword>
<protein>
    <submittedName>
        <fullName evidence="7">MFS multidrug transporter</fullName>
    </submittedName>
</protein>
<dbReference type="PANTHER" id="PTHR23502:SF60">
    <property type="entry name" value="MAJOR FACILITATOR SUPERFAMILY (MFS) PROFILE DOMAIN-CONTAINING PROTEIN-RELATED"/>
    <property type="match status" value="1"/>
</dbReference>
<name>A0A179G0Y6_METCM</name>
<feature type="transmembrane region" description="Helical" evidence="5">
    <location>
        <begin position="483"/>
        <end position="506"/>
    </location>
</feature>
<sequence>MASPERKENNDSNATAVDAARSVVETRYHDLAKERELCVDKIFYDGHDLQELDPNLVVLSRETNEHPRAWPRRKKWTVTFITGVYCFLAPFTSTIFAPSLKSMMADLGETDPIKGALQVSIFLLSFALAPIFLAPLSEIYGRRIVLQCGNLFFAAFCLGGGFAKTTAQLAVCRFFSGVGGSASLSVYGGILTDMWDFADRARASAMLGSALLLGPILGPSCGGWMSERASWRWTCWVPAMAAVALDLMALLLFHETYIPTILQNKVQRVKKEYPSQAWYTVLDLRPRDTSKGKASTIIESAIRPLIYVTLDPALFLQSLYYAFIFGVLYLVITTFERVFGGGYGHSPGIVGMDLMSEGIGALIGMQGSAVIVQYIYKREINKNKEYKPETRLISAFPGAFCASAGLFLYGFSVLKTHFMVPLVGVAVFTVGMANTFLAIQLYIIDCFEYPASAMAGLSVLRCLFAAVFPLFGDRLFECLGVDWGVGLLAFLSVGLGAPFLLALYFYGPQLRAVGKKNRAKFLG</sequence>
<dbReference type="AlphaFoldDB" id="A0A179G0Y6"/>
<evidence type="ECO:0000256" key="5">
    <source>
        <dbReference type="SAM" id="Phobius"/>
    </source>
</evidence>